<dbReference type="CDD" id="cd00567">
    <property type="entry name" value="ACAD"/>
    <property type="match status" value="1"/>
</dbReference>
<dbReference type="Gene3D" id="2.40.110.10">
    <property type="entry name" value="Butyryl-CoA Dehydrogenase, subunit A, domain 2"/>
    <property type="match status" value="1"/>
</dbReference>
<feature type="domain" description="Carrier" evidence="12">
    <location>
        <begin position="1187"/>
        <end position="1264"/>
    </location>
</feature>
<dbReference type="Gene3D" id="1.20.140.10">
    <property type="entry name" value="Butyryl-CoA Dehydrogenase, subunit A, domain 3"/>
    <property type="match status" value="1"/>
</dbReference>
<dbReference type="CDD" id="cd05931">
    <property type="entry name" value="FAAL"/>
    <property type="match status" value="1"/>
</dbReference>
<dbReference type="GO" id="GO:0031177">
    <property type="term" value="F:phosphopantetheine binding"/>
    <property type="evidence" value="ECO:0007669"/>
    <property type="project" value="InterPro"/>
</dbReference>
<dbReference type="Gene3D" id="1.10.540.10">
    <property type="entry name" value="Acyl-CoA dehydrogenase/oxidase, N-terminal domain"/>
    <property type="match status" value="1"/>
</dbReference>
<evidence type="ECO:0000256" key="10">
    <source>
        <dbReference type="ARBA" id="ARBA00023098"/>
    </source>
</evidence>
<keyword evidence="11" id="KW-0812">Transmembrane</keyword>
<comment type="caution">
    <text evidence="13">The sequence shown here is derived from an EMBL/GenBank/DDBJ whole genome shotgun (WGS) entry which is preliminary data.</text>
</comment>
<dbReference type="EMBL" id="CAIJ01000579">
    <property type="protein sequence ID" value="CCI09992.1"/>
    <property type="molecule type" value="Genomic_DNA"/>
</dbReference>
<dbReference type="InterPro" id="IPR009081">
    <property type="entry name" value="PP-bd_ACP"/>
</dbReference>
<dbReference type="Pfam" id="PF23024">
    <property type="entry name" value="AMP-dom_DIP2-like"/>
    <property type="match status" value="1"/>
</dbReference>
<keyword evidence="4" id="KW-0596">Phosphopantetheine</keyword>
<dbReference type="InterPro" id="IPR009075">
    <property type="entry name" value="AcylCo_DH/oxidase_C"/>
</dbReference>
<comment type="similarity">
    <text evidence="2">Belongs to the ATP-dependent AMP-binding enzyme family.</text>
</comment>
<dbReference type="PROSITE" id="PS00455">
    <property type="entry name" value="AMP_BINDING"/>
    <property type="match status" value="1"/>
</dbReference>
<evidence type="ECO:0000256" key="5">
    <source>
        <dbReference type="ARBA" id="ARBA00022553"/>
    </source>
</evidence>
<accession>I4GPS4</accession>
<dbReference type="HOGENOM" id="CLU_002737_0_0_3"/>
<dbReference type="InterPro" id="IPR000873">
    <property type="entry name" value="AMP-dep_synth/lig_dom"/>
</dbReference>
<dbReference type="SUPFAM" id="SSF56645">
    <property type="entry name" value="Acyl-CoA dehydrogenase NM domain-like"/>
    <property type="match status" value="1"/>
</dbReference>
<evidence type="ECO:0000256" key="3">
    <source>
        <dbReference type="ARBA" id="ARBA00009347"/>
    </source>
</evidence>
<keyword evidence="5" id="KW-0597">Phosphoprotein</keyword>
<comment type="cofactor">
    <cofactor evidence="1">
        <name>FAD</name>
        <dbReference type="ChEBI" id="CHEBI:57692"/>
    </cofactor>
</comment>
<keyword evidence="8" id="KW-0274">FAD</keyword>
<evidence type="ECO:0000256" key="8">
    <source>
        <dbReference type="ARBA" id="ARBA00022827"/>
    </source>
</evidence>
<dbReference type="InterPro" id="IPR020806">
    <property type="entry name" value="PKS_PP-bd"/>
</dbReference>
<evidence type="ECO:0000256" key="2">
    <source>
        <dbReference type="ARBA" id="ARBA00006432"/>
    </source>
</evidence>
<dbReference type="FunFam" id="3.40.50.12780:FF:000013">
    <property type="entry name" value="Long-chain-fatty-acid--AMP ligase FadD32"/>
    <property type="match status" value="1"/>
</dbReference>
<dbReference type="InterPro" id="IPR040097">
    <property type="entry name" value="FAAL/FAAC"/>
</dbReference>
<evidence type="ECO:0000256" key="11">
    <source>
        <dbReference type="SAM" id="Phobius"/>
    </source>
</evidence>
<evidence type="ECO:0000313" key="14">
    <source>
        <dbReference type="Proteomes" id="UP000003480"/>
    </source>
</evidence>
<dbReference type="Gene3D" id="1.10.1200.10">
    <property type="entry name" value="ACP-like"/>
    <property type="match status" value="1"/>
</dbReference>
<keyword evidence="11" id="KW-1133">Transmembrane helix</keyword>
<name>I4GPS4_MICAE</name>
<dbReference type="InterPro" id="IPR037069">
    <property type="entry name" value="AcylCoA_DH/ox_N_sf"/>
</dbReference>
<dbReference type="SMART" id="SM01294">
    <property type="entry name" value="PKS_PP_betabranch"/>
    <property type="match status" value="1"/>
</dbReference>
<dbReference type="Proteomes" id="UP000003480">
    <property type="component" value="Unassembled WGS sequence"/>
</dbReference>
<dbReference type="InterPro" id="IPR013786">
    <property type="entry name" value="AcylCoA_DH/ox_N"/>
</dbReference>
<dbReference type="EC" id="6.2.1.3" evidence="13"/>
<evidence type="ECO:0000256" key="9">
    <source>
        <dbReference type="ARBA" id="ARBA00022832"/>
    </source>
</evidence>
<feature type="transmembrane region" description="Helical" evidence="11">
    <location>
        <begin position="74"/>
        <end position="101"/>
    </location>
</feature>
<dbReference type="PANTHER" id="PTHR22754:SF32">
    <property type="entry name" value="DISCO-INTERACTING PROTEIN 2"/>
    <property type="match status" value="1"/>
</dbReference>
<dbReference type="InterPro" id="IPR036250">
    <property type="entry name" value="AcylCo_DH-like_C"/>
</dbReference>
<keyword evidence="6 13" id="KW-0436">Ligase</keyword>
<dbReference type="GO" id="GO:0050660">
    <property type="term" value="F:flavin adenine dinucleotide binding"/>
    <property type="evidence" value="ECO:0007669"/>
    <property type="project" value="InterPro"/>
</dbReference>
<dbReference type="InterPro" id="IPR036736">
    <property type="entry name" value="ACP-like_sf"/>
</dbReference>
<dbReference type="GO" id="GO:0070566">
    <property type="term" value="F:adenylyltransferase activity"/>
    <property type="evidence" value="ECO:0007669"/>
    <property type="project" value="TreeGrafter"/>
</dbReference>
<evidence type="ECO:0000259" key="12">
    <source>
        <dbReference type="PROSITE" id="PS50075"/>
    </source>
</evidence>
<keyword evidence="9" id="KW-0276">Fatty acid metabolism</keyword>
<dbReference type="GO" id="GO:0006633">
    <property type="term" value="P:fatty acid biosynthetic process"/>
    <property type="evidence" value="ECO:0007669"/>
    <property type="project" value="TreeGrafter"/>
</dbReference>
<dbReference type="Gene3D" id="3.40.50.12780">
    <property type="entry name" value="N-terminal domain of ligase-like"/>
    <property type="match status" value="1"/>
</dbReference>
<dbReference type="InterPro" id="IPR042099">
    <property type="entry name" value="ANL_N_sf"/>
</dbReference>
<dbReference type="Pfam" id="PF00550">
    <property type="entry name" value="PP-binding"/>
    <property type="match status" value="1"/>
</dbReference>
<dbReference type="SUPFAM" id="SSF47336">
    <property type="entry name" value="ACP-like"/>
    <property type="match status" value="1"/>
</dbReference>
<dbReference type="SMART" id="SM00823">
    <property type="entry name" value="PKS_PP"/>
    <property type="match status" value="1"/>
</dbReference>
<sequence>MNKKQPLESNSLGLMTLIDILHNRALHQPDEIAYTFLPDGEIPGYSLTYQALEERVKALASRLQSDRVSGARMLLLYSPGLDFIIAFLGCLYAGAVAVPAYPPRNNQNNLRLEALIEDAQVTIILTITSELDKVKKLVSQDSHLKSVEILTTDDLDDSEPATPWQTPSINPDTLAFLQYTSGSTGKPKGVMISHSNLMHNLESIKQAFALNSKSVSVTWLPHFHDMGLIDGILQPLYTGFLGVLMPPVSFLQQPIRWLQAISYYRATHCGGPNFCYNLCASKITPQQQETLDLSSWQSAYNGAEPIRRETLEQFTATFQSCGFQAKFFYPCYGMAEATLMISGGLVTREPVYCSVDADKLEQDQVIEASSHTKQIKHLVGCGQPWLETQIVITDPERLTRQASERVGEIWVASSSIARGYWNRQEETEQTFHAYLADTREGPFLRTGDLGFIKNGELFITGRLKDLIIIRGRNYYPQDIELTVEKSHEALRPNCGAAFSIEVDGIERLIVIQEIKREYLKKLKVDEVMESIRRCVWQEYELQVYGISLLSTASLPKTSSGKIQRRACRSAYLTDSLNSVGCWQVLSETTSEDISSRTEELSAAPSFHNYLYPQATVRGRVELPASSTSNSLIPSERSDQRTKKIIEWLRQYASKRLNSRLIDERRCIPPYVVLDLGNQGILGMQIPEYYGGLSLSYQDTLRVFQQLGAIDLTLASFVGVNHALGTRPIVNYAKACVKDDLLPLIAQGRELAAFAITEPGAGSQPQALSSRAIPCGNGQWRLRGNKIWTGSGSWAGSINLFVQLQDARQQPLGITGFVVRQGTDGLEQGSESLTMGMRGMVQNRIYLNDVPVSMDNLLGELTHGMEVAQDAMMFGRLGLGAISVGGMKRCAQLILRYASKRTIATGRLLDNPITLTKLNDLTSSIVLVERLISQIAELLDRGFRVPEEAYIACKISGPEFLWKAADDLVQILGGRGYIDTNIASQILRDARLMRIFEGPTETLQMFLGSRLINKSEALQQLICDIFKAPREFATLQVAAREIYDRATNHHAPFADATTASRWAYGIIGQLATFAILKATVIGVESHSPSTSLAQAYHWSQLHFDTLFNQALTFKTNEAFIHSNQTLTNEIGNYRESIGYLEQTLAGEDHELDEWLKIGSKPLVANLQPTPAVHPDSLTVAETSQENHPTLAFLIQWMGLWLSEKLKISVSSIDQSQSFANYGLDSVMAVELAQDLETLLNKPVEPMIIWNYTTPESLANYLVYEQSIKPTQVHHPYLSKELTNFAEPFTRTRNESSQSLNETEVAILLAEELTKDKQENGK</sequence>
<dbReference type="GO" id="GO:0071766">
    <property type="term" value="P:Actinobacterium-type cell wall biogenesis"/>
    <property type="evidence" value="ECO:0007669"/>
    <property type="project" value="UniProtKB-ARBA"/>
</dbReference>
<dbReference type="SUPFAM" id="SSF47203">
    <property type="entry name" value="Acyl-CoA dehydrogenase C-terminal domain-like"/>
    <property type="match status" value="1"/>
</dbReference>
<evidence type="ECO:0000256" key="1">
    <source>
        <dbReference type="ARBA" id="ARBA00001974"/>
    </source>
</evidence>
<dbReference type="InterPro" id="IPR020845">
    <property type="entry name" value="AMP-binding_CS"/>
</dbReference>
<dbReference type="Pfam" id="PF02770">
    <property type="entry name" value="Acyl-CoA_dh_M"/>
    <property type="match status" value="1"/>
</dbReference>
<dbReference type="Pfam" id="PF02771">
    <property type="entry name" value="Acyl-CoA_dh_N"/>
    <property type="match status" value="1"/>
</dbReference>
<comment type="similarity">
    <text evidence="3">Belongs to the acyl-CoA dehydrogenase family.</text>
</comment>
<dbReference type="InterPro" id="IPR025110">
    <property type="entry name" value="AMP-bd_C"/>
</dbReference>
<keyword evidence="10" id="KW-0443">Lipid metabolism</keyword>
<dbReference type="Pfam" id="PF00441">
    <property type="entry name" value="Acyl-CoA_dh_1"/>
    <property type="match status" value="1"/>
</dbReference>
<dbReference type="PROSITE" id="PS50075">
    <property type="entry name" value="CARRIER"/>
    <property type="match status" value="1"/>
</dbReference>
<gene>
    <name evidence="13" type="ORF">MICAC_620002</name>
</gene>
<dbReference type="InterPro" id="IPR046373">
    <property type="entry name" value="Acyl-CoA_Oxase/DH_mid-dom_sf"/>
</dbReference>
<evidence type="ECO:0000313" key="13">
    <source>
        <dbReference type="EMBL" id="CCI09992.1"/>
    </source>
</evidence>
<organism evidence="13 14">
    <name type="scientific">Microcystis aeruginosa PCC 9443</name>
    <dbReference type="NCBI Taxonomy" id="1160281"/>
    <lineage>
        <taxon>Bacteria</taxon>
        <taxon>Bacillati</taxon>
        <taxon>Cyanobacteriota</taxon>
        <taxon>Cyanophyceae</taxon>
        <taxon>Oscillatoriophycideae</taxon>
        <taxon>Chroococcales</taxon>
        <taxon>Microcystaceae</taxon>
        <taxon>Microcystis</taxon>
    </lineage>
</organism>
<keyword evidence="11" id="KW-0472">Membrane</keyword>
<dbReference type="GO" id="GO:0004467">
    <property type="term" value="F:long-chain fatty acid-CoA ligase activity"/>
    <property type="evidence" value="ECO:0007669"/>
    <property type="project" value="UniProtKB-EC"/>
</dbReference>
<dbReference type="SUPFAM" id="SSF56801">
    <property type="entry name" value="Acetyl-CoA synthetase-like"/>
    <property type="match status" value="1"/>
</dbReference>
<dbReference type="InterPro" id="IPR045851">
    <property type="entry name" value="AMP-bd_C_sf"/>
</dbReference>
<evidence type="ECO:0000256" key="6">
    <source>
        <dbReference type="ARBA" id="ARBA00022598"/>
    </source>
</evidence>
<dbReference type="Pfam" id="PF00501">
    <property type="entry name" value="AMP-binding"/>
    <property type="match status" value="1"/>
</dbReference>
<evidence type="ECO:0000256" key="7">
    <source>
        <dbReference type="ARBA" id="ARBA00022630"/>
    </source>
</evidence>
<dbReference type="InterPro" id="IPR009100">
    <property type="entry name" value="AcylCoA_DH/oxidase_NM_dom_sf"/>
</dbReference>
<dbReference type="Gene3D" id="3.30.300.30">
    <property type="match status" value="1"/>
</dbReference>
<dbReference type="GO" id="GO:0016627">
    <property type="term" value="F:oxidoreductase activity, acting on the CH-CH group of donors"/>
    <property type="evidence" value="ECO:0007669"/>
    <property type="project" value="InterPro"/>
</dbReference>
<evidence type="ECO:0000256" key="4">
    <source>
        <dbReference type="ARBA" id="ARBA00022450"/>
    </source>
</evidence>
<keyword evidence="7" id="KW-0285">Flavoprotein</keyword>
<dbReference type="InterPro" id="IPR006091">
    <property type="entry name" value="Acyl-CoA_Oxase/DH_mid-dom"/>
</dbReference>
<dbReference type="PANTHER" id="PTHR22754">
    <property type="entry name" value="DISCO-INTERACTING PROTEIN 2 DIP2 -RELATED"/>
    <property type="match status" value="1"/>
</dbReference>
<protein>
    <submittedName>
        <fullName evidence="13">AMP-dependent synthetase and ligase</fullName>
        <ecNumber evidence="13">6.2.1.3</ecNumber>
    </submittedName>
</protein>
<dbReference type="GO" id="GO:0005886">
    <property type="term" value="C:plasma membrane"/>
    <property type="evidence" value="ECO:0007669"/>
    <property type="project" value="TreeGrafter"/>
</dbReference>
<proteinExistence type="inferred from homology"/>
<reference evidence="13 14" key="1">
    <citation type="submission" date="2012-04" db="EMBL/GenBank/DDBJ databases">
        <authorList>
            <person name="Genoscope - CEA"/>
        </authorList>
    </citation>
    <scope>NUCLEOTIDE SEQUENCE [LARGE SCALE GENOMIC DNA]</scope>
    <source>
        <strain evidence="13 14">9443</strain>
    </source>
</reference>